<keyword evidence="3 4" id="KW-0963">Cytoplasm</keyword>
<accession>A0A4Y4CSZ0</accession>
<evidence type="ECO:0000313" key="7">
    <source>
        <dbReference type="Proteomes" id="UP000318422"/>
    </source>
</evidence>
<reference evidence="6 7" key="1">
    <citation type="submission" date="2019-06" db="EMBL/GenBank/DDBJ databases">
        <title>Whole genome shotgun sequence of Zoogloea ramigera NBRC 15342.</title>
        <authorList>
            <person name="Hosoyama A."/>
            <person name="Uohara A."/>
            <person name="Ohji S."/>
            <person name="Ichikawa N."/>
        </authorList>
    </citation>
    <scope>NUCLEOTIDE SEQUENCE [LARGE SCALE GENOMIC DNA]</scope>
    <source>
        <strain evidence="6 7">NBRC 15342</strain>
    </source>
</reference>
<protein>
    <recommendedName>
        <fullName evidence="3 4">[Ribosomal protein bS18]-alanine N-acetyltransferase</fullName>
        <ecNumber evidence="3 4">2.3.1.266</ecNumber>
    </recommendedName>
</protein>
<sequence>MSASLAVAAGLQFRPMDESDLAWVAAQDVELYPFPWSAGNFADSISAGYGCWVMLDGAERVGYGVLMMLIDEAHILNISVVAARQKGGLGRRLLEHFATRARQAGARRLLLEVRPSNGPALALYGRTGFQTIGRRKGYYPAHGGREDGLVMSLAL</sequence>
<proteinExistence type="inferred from homology"/>
<comment type="caution">
    <text evidence="6">The sequence shown here is derived from an EMBL/GenBank/DDBJ whole genome shotgun (WGS) entry which is preliminary data.</text>
</comment>
<feature type="domain" description="N-acetyltransferase" evidence="5">
    <location>
        <begin position="11"/>
        <end position="155"/>
    </location>
</feature>
<dbReference type="Pfam" id="PF00583">
    <property type="entry name" value="Acetyltransf_1"/>
    <property type="match status" value="1"/>
</dbReference>
<dbReference type="HAMAP" id="MF_02210">
    <property type="entry name" value="RimI"/>
    <property type="match status" value="1"/>
</dbReference>
<dbReference type="Gene3D" id="3.40.630.30">
    <property type="match status" value="1"/>
</dbReference>
<evidence type="ECO:0000256" key="2">
    <source>
        <dbReference type="ARBA" id="ARBA00023315"/>
    </source>
</evidence>
<feature type="active site" description="Proton donor" evidence="3">
    <location>
        <position position="124"/>
    </location>
</feature>
<comment type="catalytic activity">
    <reaction evidence="3 4">
        <text>N-terminal L-alanyl-[ribosomal protein bS18] + acetyl-CoA = N-terminal N(alpha)-acetyl-L-alanyl-[ribosomal protein bS18] + CoA + H(+)</text>
        <dbReference type="Rhea" id="RHEA:43756"/>
        <dbReference type="Rhea" id="RHEA-COMP:10676"/>
        <dbReference type="Rhea" id="RHEA-COMP:10677"/>
        <dbReference type="ChEBI" id="CHEBI:15378"/>
        <dbReference type="ChEBI" id="CHEBI:57287"/>
        <dbReference type="ChEBI" id="CHEBI:57288"/>
        <dbReference type="ChEBI" id="CHEBI:64718"/>
        <dbReference type="ChEBI" id="CHEBI:83683"/>
        <dbReference type="EC" id="2.3.1.266"/>
    </reaction>
</comment>
<evidence type="ECO:0000256" key="3">
    <source>
        <dbReference type="HAMAP-Rule" id="MF_02210"/>
    </source>
</evidence>
<dbReference type="EC" id="2.3.1.266" evidence="3 4"/>
<feature type="active site" description="Proton acceptor" evidence="3">
    <location>
        <position position="112"/>
    </location>
</feature>
<dbReference type="GO" id="GO:0008999">
    <property type="term" value="F:protein-N-terminal-alanine acetyltransferase activity"/>
    <property type="evidence" value="ECO:0007669"/>
    <property type="project" value="UniProtKB-UniRule"/>
</dbReference>
<keyword evidence="1 3" id="KW-0808">Transferase</keyword>
<keyword evidence="2 3" id="KW-0012">Acyltransferase</keyword>
<dbReference type="GO" id="GO:0005737">
    <property type="term" value="C:cytoplasm"/>
    <property type="evidence" value="ECO:0007669"/>
    <property type="project" value="UniProtKB-SubCell"/>
</dbReference>
<dbReference type="NCBIfam" id="TIGR01575">
    <property type="entry name" value="rimI"/>
    <property type="match status" value="1"/>
</dbReference>
<comment type="caution">
    <text evidence="3">Lacks conserved residue(s) required for the propagation of feature annotation.</text>
</comment>
<dbReference type="PROSITE" id="PS51186">
    <property type="entry name" value="GNAT"/>
    <property type="match status" value="1"/>
</dbReference>
<evidence type="ECO:0000313" key="6">
    <source>
        <dbReference type="EMBL" id="GEC94137.1"/>
    </source>
</evidence>
<dbReference type="Proteomes" id="UP000318422">
    <property type="component" value="Unassembled WGS sequence"/>
</dbReference>
<evidence type="ECO:0000256" key="1">
    <source>
        <dbReference type="ARBA" id="ARBA00022679"/>
    </source>
</evidence>
<keyword evidence="7" id="KW-1185">Reference proteome</keyword>
<dbReference type="CDD" id="cd04301">
    <property type="entry name" value="NAT_SF"/>
    <property type="match status" value="1"/>
</dbReference>
<name>A0A4Y4CSZ0_ZOORA</name>
<dbReference type="SUPFAM" id="SSF55729">
    <property type="entry name" value="Acyl-CoA N-acyltransferases (Nat)"/>
    <property type="match status" value="1"/>
</dbReference>
<dbReference type="InterPro" id="IPR050832">
    <property type="entry name" value="Bact_Acetyltransf"/>
</dbReference>
<dbReference type="InterPro" id="IPR000182">
    <property type="entry name" value="GNAT_dom"/>
</dbReference>
<evidence type="ECO:0000259" key="5">
    <source>
        <dbReference type="PROSITE" id="PS51186"/>
    </source>
</evidence>
<dbReference type="PANTHER" id="PTHR43877">
    <property type="entry name" value="AMINOALKYLPHOSPHONATE N-ACETYLTRANSFERASE-RELATED-RELATED"/>
    <property type="match status" value="1"/>
</dbReference>
<dbReference type="RefSeq" id="WP_307724328.1">
    <property type="nucleotide sequence ID" value="NZ_BJNV01000004.1"/>
</dbReference>
<dbReference type="AlphaFoldDB" id="A0A4Y4CSZ0"/>
<evidence type="ECO:0000256" key="4">
    <source>
        <dbReference type="RuleBase" id="RU363094"/>
    </source>
</evidence>
<organism evidence="6 7">
    <name type="scientific">Zoogloea ramigera</name>
    <dbReference type="NCBI Taxonomy" id="350"/>
    <lineage>
        <taxon>Bacteria</taxon>
        <taxon>Pseudomonadati</taxon>
        <taxon>Pseudomonadota</taxon>
        <taxon>Betaproteobacteria</taxon>
        <taxon>Rhodocyclales</taxon>
        <taxon>Zoogloeaceae</taxon>
        <taxon>Zoogloea</taxon>
    </lineage>
</organism>
<comment type="subcellular location">
    <subcellularLocation>
        <location evidence="3 4">Cytoplasm</location>
    </subcellularLocation>
</comment>
<dbReference type="InterPro" id="IPR043690">
    <property type="entry name" value="RimI"/>
</dbReference>
<comment type="function">
    <text evidence="3 4">Acetylates the N-terminal alanine of ribosomal protein bS18.</text>
</comment>
<gene>
    <name evidence="3 6" type="primary">rimI</name>
    <name evidence="6" type="ORF">ZRA01_02100</name>
</gene>
<comment type="similarity">
    <text evidence="3 4">Belongs to the acetyltransferase family. RimI subfamily.</text>
</comment>
<dbReference type="InterPro" id="IPR016181">
    <property type="entry name" value="Acyl_CoA_acyltransferase"/>
</dbReference>
<dbReference type="InterPro" id="IPR006464">
    <property type="entry name" value="AcTrfase_RimI/Ard1"/>
</dbReference>
<dbReference type="EMBL" id="BJNV01000004">
    <property type="protein sequence ID" value="GEC94137.1"/>
    <property type="molecule type" value="Genomic_DNA"/>
</dbReference>
<feature type="binding site" evidence="3">
    <location>
        <position position="117"/>
    </location>
    <ligand>
        <name>acetyl-CoA</name>
        <dbReference type="ChEBI" id="CHEBI:57288"/>
    </ligand>
</feature>